<dbReference type="InterPro" id="IPR050563">
    <property type="entry name" value="4-hydroxybenzoyl-CoA_TE"/>
</dbReference>
<sequence>MRHHNSVHVRWADLDAFGHVNNAAYLTFAQEARADMTWYSRQTRGLTPLFKDMVVARAELDFVEAVYEGGIELDVSIWVMRIGNASFELGYEMSRNGVLHARVKTVQVAVSMETFKSRPLTPIEREFLSEYFEETPANT</sequence>
<name>A0A6J6WLM1_9ZZZZ</name>
<organism evidence="1">
    <name type="scientific">freshwater metagenome</name>
    <dbReference type="NCBI Taxonomy" id="449393"/>
    <lineage>
        <taxon>unclassified sequences</taxon>
        <taxon>metagenomes</taxon>
        <taxon>ecological metagenomes</taxon>
    </lineage>
</organism>
<gene>
    <name evidence="1" type="ORF">UFOPK2967_00590</name>
    <name evidence="2" type="ORF">UFOPK3587_00680</name>
    <name evidence="3" type="ORF">UFOPK4114_00553</name>
</gene>
<dbReference type="Pfam" id="PF13279">
    <property type="entry name" value="4HBT_2"/>
    <property type="match status" value="1"/>
</dbReference>
<reference evidence="1" key="1">
    <citation type="submission" date="2020-05" db="EMBL/GenBank/DDBJ databases">
        <authorList>
            <person name="Chiriac C."/>
            <person name="Salcher M."/>
            <person name="Ghai R."/>
            <person name="Kavagutti S V."/>
        </authorList>
    </citation>
    <scope>NUCLEOTIDE SEQUENCE</scope>
</reference>
<dbReference type="PANTHER" id="PTHR31793:SF24">
    <property type="entry name" value="LONG-CHAIN ACYL-COA THIOESTERASE FADM"/>
    <property type="match status" value="1"/>
</dbReference>
<dbReference type="InterPro" id="IPR029069">
    <property type="entry name" value="HotDog_dom_sf"/>
</dbReference>
<dbReference type="SUPFAM" id="SSF54637">
    <property type="entry name" value="Thioesterase/thiol ester dehydrase-isomerase"/>
    <property type="match status" value="1"/>
</dbReference>
<dbReference type="EMBL" id="CAFBMN010000029">
    <property type="protein sequence ID" value="CAB4904495.1"/>
    <property type="molecule type" value="Genomic_DNA"/>
</dbReference>
<evidence type="ECO:0000313" key="1">
    <source>
        <dbReference type="EMBL" id="CAB4785570.1"/>
    </source>
</evidence>
<dbReference type="EMBL" id="CAFBPP010000016">
    <property type="protein sequence ID" value="CAB5015966.1"/>
    <property type="molecule type" value="Genomic_DNA"/>
</dbReference>
<dbReference type="PANTHER" id="PTHR31793">
    <property type="entry name" value="4-HYDROXYBENZOYL-COA THIOESTERASE FAMILY MEMBER"/>
    <property type="match status" value="1"/>
</dbReference>
<evidence type="ECO:0000313" key="3">
    <source>
        <dbReference type="EMBL" id="CAB5015966.1"/>
    </source>
</evidence>
<dbReference type="GO" id="GO:0047617">
    <property type="term" value="F:fatty acyl-CoA hydrolase activity"/>
    <property type="evidence" value="ECO:0007669"/>
    <property type="project" value="TreeGrafter"/>
</dbReference>
<proteinExistence type="predicted"/>
<dbReference type="EMBL" id="CAFAAC010000027">
    <property type="protein sequence ID" value="CAB4785570.1"/>
    <property type="molecule type" value="Genomic_DNA"/>
</dbReference>
<evidence type="ECO:0000313" key="2">
    <source>
        <dbReference type="EMBL" id="CAB4904495.1"/>
    </source>
</evidence>
<dbReference type="CDD" id="cd00586">
    <property type="entry name" value="4HBT"/>
    <property type="match status" value="1"/>
</dbReference>
<dbReference type="Gene3D" id="3.10.129.10">
    <property type="entry name" value="Hotdog Thioesterase"/>
    <property type="match status" value="1"/>
</dbReference>
<dbReference type="AlphaFoldDB" id="A0A6J6WLM1"/>
<protein>
    <submittedName>
        <fullName evidence="1">Unannotated protein</fullName>
    </submittedName>
</protein>
<accession>A0A6J6WLM1</accession>